<dbReference type="Proteomes" id="UP000186817">
    <property type="component" value="Unassembled WGS sequence"/>
</dbReference>
<feature type="compositionally biased region" description="Low complexity" evidence="1">
    <location>
        <begin position="1095"/>
        <end position="1110"/>
    </location>
</feature>
<evidence type="ECO:0000313" key="2">
    <source>
        <dbReference type="EMBL" id="OLP87122.1"/>
    </source>
</evidence>
<evidence type="ECO:0000256" key="1">
    <source>
        <dbReference type="SAM" id="MobiDB-lite"/>
    </source>
</evidence>
<feature type="region of interest" description="Disordered" evidence="1">
    <location>
        <begin position="984"/>
        <end position="1012"/>
    </location>
</feature>
<protein>
    <submittedName>
        <fullName evidence="2">Uncharacterized protein</fullName>
    </submittedName>
</protein>
<dbReference type="EMBL" id="LSRX01000878">
    <property type="protein sequence ID" value="OLP87122.1"/>
    <property type="molecule type" value="Genomic_DNA"/>
</dbReference>
<evidence type="ECO:0000313" key="3">
    <source>
        <dbReference type="Proteomes" id="UP000186817"/>
    </source>
</evidence>
<name>A0A1Q9CW10_SYMMI</name>
<feature type="compositionally biased region" description="Low complexity" evidence="1">
    <location>
        <begin position="891"/>
        <end position="915"/>
    </location>
</feature>
<feature type="region of interest" description="Disordered" evidence="1">
    <location>
        <begin position="1088"/>
        <end position="1127"/>
    </location>
</feature>
<gene>
    <name evidence="2" type="ORF">AK812_SmicGene31669</name>
</gene>
<comment type="caution">
    <text evidence="2">The sequence shown here is derived from an EMBL/GenBank/DDBJ whole genome shotgun (WGS) entry which is preliminary data.</text>
</comment>
<organism evidence="2 3">
    <name type="scientific">Symbiodinium microadriaticum</name>
    <name type="common">Dinoflagellate</name>
    <name type="synonym">Zooxanthella microadriatica</name>
    <dbReference type="NCBI Taxonomy" id="2951"/>
    <lineage>
        <taxon>Eukaryota</taxon>
        <taxon>Sar</taxon>
        <taxon>Alveolata</taxon>
        <taxon>Dinophyceae</taxon>
        <taxon>Suessiales</taxon>
        <taxon>Symbiodiniaceae</taxon>
        <taxon>Symbiodinium</taxon>
    </lineage>
</organism>
<reference evidence="2 3" key="1">
    <citation type="submission" date="2016-02" db="EMBL/GenBank/DDBJ databases">
        <title>Genome analysis of coral dinoflagellate symbionts highlights evolutionary adaptations to a symbiotic lifestyle.</title>
        <authorList>
            <person name="Aranda M."/>
            <person name="Li Y."/>
            <person name="Liew Y.J."/>
            <person name="Baumgarten S."/>
            <person name="Simakov O."/>
            <person name="Wilson M."/>
            <person name="Piel J."/>
            <person name="Ashoor H."/>
            <person name="Bougouffa S."/>
            <person name="Bajic V.B."/>
            <person name="Ryu T."/>
            <person name="Ravasi T."/>
            <person name="Bayer T."/>
            <person name="Micklem G."/>
            <person name="Kim H."/>
            <person name="Bhak J."/>
            <person name="Lajeunesse T.C."/>
            <person name="Voolstra C.R."/>
        </authorList>
    </citation>
    <scope>NUCLEOTIDE SEQUENCE [LARGE SCALE GENOMIC DNA]</scope>
    <source>
        <strain evidence="2 3">CCMP2467</strain>
    </source>
</reference>
<dbReference type="OrthoDB" id="410964at2759"/>
<feature type="compositionally biased region" description="Low complexity" evidence="1">
    <location>
        <begin position="990"/>
        <end position="999"/>
    </location>
</feature>
<feature type="non-terminal residue" evidence="2">
    <location>
        <position position="1"/>
    </location>
</feature>
<keyword evidence="3" id="KW-1185">Reference proteome</keyword>
<accession>A0A1Q9CW10</accession>
<sequence>LRIGIVHLEDVTAATDESAVEASIPLGSQVDVADVGDLGESAEAGEDLGPAEVDEDSSWFVCFQPEDATATDESRAEVEGMPPVTMDDVEDQSRAGGEMLKGLHWNAKLHEYVDSSGDVSGLHGHFIDAGEAVTSNQHGLHWDSHRHTYVDTSGKMLSVGGLSLNGLKWDSHLHGFVDGKDLGYHSYTGSHAHEHHIVIHHYHPVGHAVAKLHSAGASINSDQVHTMLLGIDMEGGILPSQIWYAYVGWLMQRARDGGLTVAKENHGAGWSDGKKDYCCHYKRLGCPAKHRPQEANSVWGSKWAFAALQLGFTLAWKGEEDPVADWTDEKKDWCCKSYSRGCHGLGRQEQHITKCPDEPPAQSYDCQAHQDKWEAGDPYNCQGVACESYTCETGDYNKDNFHQYWSESKRAFCCIKDYDDWQTKWDEELFCTSWEDFFSHGQKRWCCDHKHIGSWSCEATGTFFGPATSVAVTRAKAAILMAMAMTNHPRTDYVFHGDYDCTLAGWKSIDVAITQMKNKLASDGPGDARRQLGDVADVVGCDQWDCDYDVDSLEAWETSKKAYCCDKAVRAVCRQTACQELDSAVCESHRVADNASLVSCKDGSAMTGQLDVGVGCVEDDQPPETRQHMAACRSAARVDDLFDCDAGLAKWEKGWSAVKKGYCCKYKNVACEPFDCGFEVDEYQTKWPEAKKLWCCQKEQVGCEHEATFDCEPGHYFRNSGYLEDPSIIAEASITPRAWCCTHEKRACDKYNCEEDYSDRYLSWSKSKQEYCCDKYQYACSHDTGGYYDGAHSHHTIHHIYSGTGHDAFDHVAHAGGGETFSHFETSSGQLPPGFKMDGGKLPPGYHVKGDKIVYGHGSHAMSFPKTDFQSTHDHFFFSDAGHEKHGSAGGSASSGHAKHGSSSGSFSHVETSSGQLPPGFKMEGGKMVYSKSGHFDFSGDGGKLPPGYHLKGDNIVYGQGSHSMSFPEVDFQSKGDHVFFSDAGHAKQGSSRSGSSFSHVETSSGQLPPGFKMEGGKMVYSKSGHFDFSGDGGKLPPGYHLKGDNIVYGQGSHSMSFPEVDFQSKGDHVFFSDAGHEMHDGTGGFVSGGHAKHGSSSSGSFSHVETSSGHFGAGHQMHGSVGGSVSSGHAKHGFSFGHIEQLPPGFKMEGGQMVFRKVDAHSSGGKVPPGYRLEGDDIVIGHGRNRLAFPEVDFEAKGDHFVFDADREAKQSAAGAAAGLESGQHGGAQFTLPPGFKMQGDKMVWTKGGDYSFDGTGKLPPGYRWEGDNIVYGQGSLEADIPSSMISTG</sequence>
<feature type="region of interest" description="Disordered" evidence="1">
    <location>
        <begin position="880"/>
        <end position="924"/>
    </location>
</feature>
<proteinExistence type="predicted"/>